<proteinExistence type="predicted"/>
<sequence length="163" mass="18321">MGKRVRESLESRGFRRLQGIQGPRLAPARTMAHSTEMTQPRRHNNGNTYVFRSAPASLCIERTPTSFISADGSVSALISIPILSCLSLRSYNSKFKQLDFQLGLLFLNIPLCEVSIRGNPRRSIDVVITLAVIVNSPRISHRVKNQEIRVPHQHIPVIERIAK</sequence>
<protein>
    <submittedName>
        <fullName evidence="1">Uncharacterized protein</fullName>
    </submittedName>
</protein>
<name>A0A4C1TJG7_EUMVA</name>
<evidence type="ECO:0000313" key="1">
    <source>
        <dbReference type="EMBL" id="GBP14336.1"/>
    </source>
</evidence>
<keyword evidence="2" id="KW-1185">Reference proteome</keyword>
<evidence type="ECO:0000313" key="2">
    <source>
        <dbReference type="Proteomes" id="UP000299102"/>
    </source>
</evidence>
<dbReference type="Proteomes" id="UP000299102">
    <property type="component" value="Unassembled WGS sequence"/>
</dbReference>
<accession>A0A4C1TJG7</accession>
<dbReference type="AlphaFoldDB" id="A0A4C1TJG7"/>
<comment type="caution">
    <text evidence="1">The sequence shown here is derived from an EMBL/GenBank/DDBJ whole genome shotgun (WGS) entry which is preliminary data.</text>
</comment>
<gene>
    <name evidence="1" type="ORF">EVAR_92336_1</name>
</gene>
<organism evidence="1 2">
    <name type="scientific">Eumeta variegata</name>
    <name type="common">Bagworm moth</name>
    <name type="synonym">Eumeta japonica</name>
    <dbReference type="NCBI Taxonomy" id="151549"/>
    <lineage>
        <taxon>Eukaryota</taxon>
        <taxon>Metazoa</taxon>
        <taxon>Ecdysozoa</taxon>
        <taxon>Arthropoda</taxon>
        <taxon>Hexapoda</taxon>
        <taxon>Insecta</taxon>
        <taxon>Pterygota</taxon>
        <taxon>Neoptera</taxon>
        <taxon>Endopterygota</taxon>
        <taxon>Lepidoptera</taxon>
        <taxon>Glossata</taxon>
        <taxon>Ditrysia</taxon>
        <taxon>Tineoidea</taxon>
        <taxon>Psychidae</taxon>
        <taxon>Oiketicinae</taxon>
        <taxon>Eumeta</taxon>
    </lineage>
</organism>
<dbReference type="EMBL" id="BGZK01000063">
    <property type="protein sequence ID" value="GBP14336.1"/>
    <property type="molecule type" value="Genomic_DNA"/>
</dbReference>
<reference evidence="1 2" key="1">
    <citation type="journal article" date="2019" name="Commun. Biol.">
        <title>The bagworm genome reveals a unique fibroin gene that provides high tensile strength.</title>
        <authorList>
            <person name="Kono N."/>
            <person name="Nakamura H."/>
            <person name="Ohtoshi R."/>
            <person name="Tomita M."/>
            <person name="Numata K."/>
            <person name="Arakawa K."/>
        </authorList>
    </citation>
    <scope>NUCLEOTIDE SEQUENCE [LARGE SCALE GENOMIC DNA]</scope>
</reference>